<gene>
    <name evidence="1" type="ORF">GCM10011282_19320</name>
</gene>
<accession>A0ABQ2XEM0</accession>
<proteinExistence type="predicted"/>
<dbReference type="Proteomes" id="UP000620127">
    <property type="component" value="Unassembled WGS sequence"/>
</dbReference>
<name>A0ABQ2XEM0_9BURK</name>
<sequence>MLVGIAVPLQVKITLTELKGSLALKLILGISDTPVDPFSGEITAEIVGAVVSPGVTTTGAFSTVKLVIRTLDPNLLPAKSFVLVLSTVAVHAVPYGRL</sequence>
<comment type="caution">
    <text evidence="1">The sequence shown here is derived from an EMBL/GenBank/DDBJ whole genome shotgun (WGS) entry which is preliminary data.</text>
</comment>
<evidence type="ECO:0000313" key="2">
    <source>
        <dbReference type="Proteomes" id="UP000620127"/>
    </source>
</evidence>
<organism evidence="1 2">
    <name type="scientific">Undibacterium macrobrachii</name>
    <dbReference type="NCBI Taxonomy" id="1119058"/>
    <lineage>
        <taxon>Bacteria</taxon>
        <taxon>Pseudomonadati</taxon>
        <taxon>Pseudomonadota</taxon>
        <taxon>Betaproteobacteria</taxon>
        <taxon>Burkholderiales</taxon>
        <taxon>Oxalobacteraceae</taxon>
        <taxon>Undibacterium</taxon>
    </lineage>
</organism>
<reference evidence="2" key="1">
    <citation type="journal article" date="2019" name="Int. J. Syst. Evol. Microbiol.">
        <title>The Global Catalogue of Microorganisms (GCM) 10K type strain sequencing project: providing services to taxonomists for standard genome sequencing and annotation.</title>
        <authorList>
            <consortium name="The Broad Institute Genomics Platform"/>
            <consortium name="The Broad Institute Genome Sequencing Center for Infectious Disease"/>
            <person name="Wu L."/>
            <person name="Ma J."/>
        </authorList>
    </citation>
    <scope>NUCLEOTIDE SEQUENCE [LARGE SCALE GENOMIC DNA]</scope>
    <source>
        <strain evidence="2">KCTC 23916</strain>
    </source>
</reference>
<keyword evidence="2" id="KW-1185">Reference proteome</keyword>
<protein>
    <submittedName>
        <fullName evidence="1">Uncharacterized protein</fullName>
    </submittedName>
</protein>
<evidence type="ECO:0000313" key="1">
    <source>
        <dbReference type="EMBL" id="GGX13324.1"/>
    </source>
</evidence>
<dbReference type="EMBL" id="BMYT01000003">
    <property type="protein sequence ID" value="GGX13324.1"/>
    <property type="molecule type" value="Genomic_DNA"/>
</dbReference>